<feature type="chain" id="PRO_5040832491" description="DUF4352 domain-containing protein" evidence="2">
    <location>
        <begin position="25"/>
        <end position="193"/>
    </location>
</feature>
<organism evidence="3 4">
    <name type="scientific">Actinacidiphila bryophytorum</name>
    <dbReference type="NCBI Taxonomy" id="1436133"/>
    <lineage>
        <taxon>Bacteria</taxon>
        <taxon>Bacillati</taxon>
        <taxon>Actinomycetota</taxon>
        <taxon>Actinomycetes</taxon>
        <taxon>Kitasatosporales</taxon>
        <taxon>Streptomycetaceae</taxon>
        <taxon>Actinacidiphila</taxon>
    </lineage>
</organism>
<accession>A0A9W4H1R9</accession>
<dbReference type="AlphaFoldDB" id="A0A9W4H1R9"/>
<dbReference type="EMBL" id="CAJVAX010000017">
    <property type="protein sequence ID" value="CAG7643552.1"/>
    <property type="molecule type" value="Genomic_DNA"/>
</dbReference>
<keyword evidence="2" id="KW-0732">Signal</keyword>
<evidence type="ECO:0008006" key="5">
    <source>
        <dbReference type="Google" id="ProtNLM"/>
    </source>
</evidence>
<dbReference type="PROSITE" id="PS51257">
    <property type="entry name" value="PROKAR_LIPOPROTEIN"/>
    <property type="match status" value="1"/>
</dbReference>
<proteinExistence type="predicted"/>
<evidence type="ECO:0000313" key="3">
    <source>
        <dbReference type="EMBL" id="CAG7643552.1"/>
    </source>
</evidence>
<evidence type="ECO:0000256" key="1">
    <source>
        <dbReference type="SAM" id="MobiDB-lite"/>
    </source>
</evidence>
<name>A0A9W4H1R9_9ACTN</name>
<feature type="region of interest" description="Disordered" evidence="1">
    <location>
        <begin position="30"/>
        <end position="62"/>
    </location>
</feature>
<keyword evidence="4" id="KW-1185">Reference proteome</keyword>
<dbReference type="Proteomes" id="UP001153328">
    <property type="component" value="Unassembled WGS sequence"/>
</dbReference>
<feature type="compositionally biased region" description="Polar residues" evidence="1">
    <location>
        <begin position="52"/>
        <end position="62"/>
    </location>
</feature>
<gene>
    <name evidence="3" type="ORF">SBRY_30838</name>
</gene>
<sequence>MTGTRIRNLVLAVTTLSAACALSACDTHDGTPGAKGAPATPPAGTVRASKDTGPTQDDSDSSTLTVALDKTATWKNGVTARLSGFSRGTTSEFASPSHKAYLAFSVTVKNGSTSPLDLSLFNLSCPGGADEVFDEDAGFGGAPDAHLLAGKSQTWKEACVFAKTAKSVQIELTPVDTSDDGWYRTAIFTGTVR</sequence>
<protein>
    <recommendedName>
        <fullName evidence="5">DUF4352 domain-containing protein</fullName>
    </recommendedName>
</protein>
<evidence type="ECO:0000313" key="4">
    <source>
        <dbReference type="Proteomes" id="UP001153328"/>
    </source>
</evidence>
<feature type="compositionally biased region" description="Low complexity" evidence="1">
    <location>
        <begin position="30"/>
        <end position="45"/>
    </location>
</feature>
<evidence type="ECO:0000256" key="2">
    <source>
        <dbReference type="SAM" id="SignalP"/>
    </source>
</evidence>
<reference evidence="3" key="1">
    <citation type="submission" date="2021-06" db="EMBL/GenBank/DDBJ databases">
        <authorList>
            <person name="Arsene-Ploetze F."/>
        </authorList>
    </citation>
    <scope>NUCLEOTIDE SEQUENCE</scope>
    <source>
        <strain evidence="3">SBRY1</strain>
    </source>
</reference>
<comment type="caution">
    <text evidence="3">The sequence shown here is derived from an EMBL/GenBank/DDBJ whole genome shotgun (WGS) entry which is preliminary data.</text>
</comment>
<feature type="signal peptide" evidence="2">
    <location>
        <begin position="1"/>
        <end position="24"/>
    </location>
</feature>
<dbReference type="RefSeq" id="WP_205043097.1">
    <property type="nucleotide sequence ID" value="NZ_CAJVAX010000017.1"/>
</dbReference>